<evidence type="ECO:0000313" key="3">
    <source>
        <dbReference type="EMBL" id="RXH58485.1"/>
    </source>
</evidence>
<feature type="chain" id="PRO_5020207119" evidence="2">
    <location>
        <begin position="22"/>
        <end position="368"/>
    </location>
</feature>
<sequence>MSRVLPLPGPLLLLLCYPLLAQRDMAQKDVAQKDIRASTTGTCSPVVTGTSSQVTINCNGLSTAKANQLVVLMNRILAERLDLSEVNGKLDQLHEDIGGLNAALHPMANLPQPVLALLNQGDVLATQCTNMMSDWARLSIDASHAAMQARTAERRAALEGRVSSSSSATLDEEKAKEFARIYSPRLAAFNATLHRFVPDAAPIADISIPASAQQAANYAFDIQMLSKRYQENQAQSGRPYNSQLVNQITNAFADANRFCRDWNQAKMDSLTSGRQADRLPTHSTNPADPTSSVNADEAEKYSQTLRPKLISFRDAVLPQVPAYSSGRDYDAVSTSSQLGGICSDVRTLSAAFQQKALQEAEHKRVPGK</sequence>
<keyword evidence="2" id="KW-0732">Signal</keyword>
<evidence type="ECO:0000256" key="2">
    <source>
        <dbReference type="SAM" id="SignalP"/>
    </source>
</evidence>
<feature type="signal peptide" evidence="2">
    <location>
        <begin position="1"/>
        <end position="21"/>
    </location>
</feature>
<protein>
    <submittedName>
        <fullName evidence="3">Uncharacterized protein</fullName>
    </submittedName>
</protein>
<dbReference type="Proteomes" id="UP000289437">
    <property type="component" value="Unassembled WGS sequence"/>
</dbReference>
<name>A0A4Q0T434_9BACT</name>
<evidence type="ECO:0000313" key="4">
    <source>
        <dbReference type="Proteomes" id="UP000289437"/>
    </source>
</evidence>
<evidence type="ECO:0000256" key="1">
    <source>
        <dbReference type="SAM" id="MobiDB-lite"/>
    </source>
</evidence>
<gene>
    <name evidence="3" type="ORF">GRAN_1795</name>
</gene>
<accession>A0A4Q0T434</accession>
<organism evidence="3 4">
    <name type="scientific">Granulicella sibirica</name>
    <dbReference type="NCBI Taxonomy" id="2479048"/>
    <lineage>
        <taxon>Bacteria</taxon>
        <taxon>Pseudomonadati</taxon>
        <taxon>Acidobacteriota</taxon>
        <taxon>Terriglobia</taxon>
        <taxon>Terriglobales</taxon>
        <taxon>Acidobacteriaceae</taxon>
        <taxon>Granulicella</taxon>
    </lineage>
</organism>
<reference evidence="4" key="2">
    <citation type="submission" date="2019-02" db="EMBL/GenBank/DDBJ databases">
        <title>Granulicella sibirica sp. nov., a psychrotolerant acidobacterium isolated from an organic soil layer in forested tundra, West Siberia.</title>
        <authorList>
            <person name="Oshkin I.Y."/>
            <person name="Kulichevskaya I.S."/>
            <person name="Rijpstra W.I.C."/>
            <person name="Sinninghe Damste J.S."/>
            <person name="Rakitin A.L."/>
            <person name="Ravin N.V."/>
            <person name="Dedysh S.N."/>
        </authorList>
    </citation>
    <scope>NUCLEOTIDE SEQUENCE [LARGE SCALE GENOMIC DNA]</scope>
    <source>
        <strain evidence="4">AF10</strain>
    </source>
</reference>
<proteinExistence type="predicted"/>
<reference evidence="3 4" key="1">
    <citation type="submission" date="2018-11" db="EMBL/GenBank/DDBJ databases">
        <authorList>
            <person name="Mardanov A.V."/>
            <person name="Ravin N.V."/>
            <person name="Dedysh S.N."/>
        </authorList>
    </citation>
    <scope>NUCLEOTIDE SEQUENCE [LARGE SCALE GENOMIC DNA]</scope>
    <source>
        <strain evidence="3 4">AF10</strain>
    </source>
</reference>
<dbReference type="AlphaFoldDB" id="A0A4Q0T434"/>
<dbReference type="EMBL" id="RDSM01000001">
    <property type="protein sequence ID" value="RXH58485.1"/>
    <property type="molecule type" value="Genomic_DNA"/>
</dbReference>
<keyword evidence="4" id="KW-1185">Reference proteome</keyword>
<comment type="caution">
    <text evidence="3">The sequence shown here is derived from an EMBL/GenBank/DDBJ whole genome shotgun (WGS) entry which is preliminary data.</text>
</comment>
<feature type="region of interest" description="Disordered" evidence="1">
    <location>
        <begin position="271"/>
        <end position="300"/>
    </location>
</feature>
<feature type="compositionally biased region" description="Polar residues" evidence="1">
    <location>
        <begin position="281"/>
        <end position="294"/>
    </location>
</feature>